<feature type="domain" description="Ribosomal RNA methyltransferase FtsJ" evidence="12">
    <location>
        <begin position="2"/>
        <end position="169"/>
    </location>
</feature>
<dbReference type="SUPFAM" id="SSF53335">
    <property type="entry name" value="S-adenosyl-L-methionine-dependent methyltransferases"/>
    <property type="match status" value="1"/>
</dbReference>
<keyword evidence="4 11" id="KW-0949">S-adenosyl-L-methionine</keyword>
<evidence type="ECO:0000256" key="9">
    <source>
        <dbReference type="ARBA" id="ARBA00042745"/>
    </source>
</evidence>
<dbReference type="Proteomes" id="UP000256856">
    <property type="component" value="Chromosome"/>
</dbReference>
<dbReference type="Gene3D" id="3.40.50.150">
    <property type="entry name" value="Vaccinia Virus protein VP39"/>
    <property type="match status" value="1"/>
</dbReference>
<evidence type="ECO:0000256" key="3">
    <source>
        <dbReference type="ARBA" id="ARBA00022679"/>
    </source>
</evidence>
<dbReference type="PANTHER" id="PTHR10920:SF18">
    <property type="entry name" value="RRNA METHYLTRANSFERASE 2, MITOCHONDRIAL"/>
    <property type="match status" value="1"/>
</dbReference>
<evidence type="ECO:0000256" key="4">
    <source>
        <dbReference type="ARBA" id="ARBA00022691"/>
    </source>
</evidence>
<evidence type="ECO:0000313" key="13">
    <source>
        <dbReference type="EMBL" id="AXN02396.1"/>
    </source>
</evidence>
<dbReference type="InterPro" id="IPR029063">
    <property type="entry name" value="SAM-dependent_MTases_sf"/>
</dbReference>
<dbReference type="InterPro" id="IPR015507">
    <property type="entry name" value="rRNA-MeTfrase_E"/>
</dbReference>
<keyword evidence="1" id="KW-0698">rRNA processing</keyword>
<dbReference type="KEGG" id="ppet:C9I82_450"/>
<dbReference type="EMBL" id="CP028374">
    <property type="protein sequence ID" value="AXN02396.1"/>
    <property type="molecule type" value="Genomic_DNA"/>
</dbReference>
<evidence type="ECO:0000256" key="7">
    <source>
        <dbReference type="ARBA" id="ARBA00041129"/>
    </source>
</evidence>
<evidence type="ECO:0000313" key="14">
    <source>
        <dbReference type="Proteomes" id="UP000256856"/>
    </source>
</evidence>
<sequence length="171" mass="19534">MSQINKKDKLFKKNMTIIDLGSAPGGWSKYAVKKTNIKKSLIISNDILPMKPINGINFIKGDIKKKSIKKKLIKLINKKKVDLLMSDMSPNISGIPSIDIPKSMDLIKLATKIAKKILKREGKMLIKAFQSKELNDYLKYIHTLFKTVKIRKPYASKIFSREIYILAINKI</sequence>
<name>A0A346E091_9ENTR</name>
<dbReference type="OrthoDB" id="9790080at2"/>
<evidence type="ECO:0000256" key="10">
    <source>
        <dbReference type="ARBA" id="ARBA00048970"/>
    </source>
</evidence>
<evidence type="ECO:0000259" key="12">
    <source>
        <dbReference type="Pfam" id="PF01728"/>
    </source>
</evidence>
<keyword evidence="2 13" id="KW-0489">Methyltransferase</keyword>
<dbReference type="AlphaFoldDB" id="A0A346E091"/>
<feature type="active site" description="Proton acceptor" evidence="11">
    <location>
        <position position="127"/>
    </location>
</feature>
<dbReference type="EC" id="2.1.1.166" evidence="6"/>
<proteinExistence type="predicted"/>
<keyword evidence="14" id="KW-1185">Reference proteome</keyword>
<evidence type="ECO:0000256" key="8">
    <source>
        <dbReference type="ARBA" id="ARBA00041995"/>
    </source>
</evidence>
<evidence type="ECO:0000256" key="2">
    <source>
        <dbReference type="ARBA" id="ARBA00022603"/>
    </source>
</evidence>
<comment type="function">
    <text evidence="5">Specifically methylates the uridine in position 2552 of 23S rRNA at the 2'-O position of the ribose in the fully assembled 50S ribosomal subunit.</text>
</comment>
<evidence type="ECO:0000256" key="11">
    <source>
        <dbReference type="PIRSR" id="PIRSR005461-1"/>
    </source>
</evidence>
<dbReference type="PIRSF" id="PIRSF005461">
    <property type="entry name" value="23S_rRNA_mtase"/>
    <property type="match status" value="1"/>
</dbReference>
<protein>
    <recommendedName>
        <fullName evidence="7">Ribosomal RNA large subunit methyltransferase E</fullName>
        <ecNumber evidence="6">2.1.1.166</ecNumber>
    </recommendedName>
    <alternativeName>
        <fullName evidence="9">23S rRNA Um2552 methyltransferase</fullName>
    </alternativeName>
    <alternativeName>
        <fullName evidence="8">rRNA (uridine-2'-O-)-methyltransferase</fullName>
    </alternativeName>
</protein>
<reference evidence="13 14" key="1">
    <citation type="submission" date="2018-03" db="EMBL/GenBank/DDBJ databases">
        <title>A parallel universe: an anciently diverged bacterial symbiosis in a Hawaiian planthopper (Hemiptera: Cixiidae) reveals rearranged nutritional responsibilities.</title>
        <authorList>
            <person name="Bennett G."/>
            <person name="Mao M."/>
        </authorList>
    </citation>
    <scope>NUCLEOTIDE SEQUENCE [LARGE SCALE GENOMIC DNA]</scope>
    <source>
        <strain evidence="13 14">OLIH</strain>
    </source>
</reference>
<dbReference type="GO" id="GO:0008650">
    <property type="term" value="F:rRNA (uridine-2'-O-)-methyltransferase activity"/>
    <property type="evidence" value="ECO:0007669"/>
    <property type="project" value="TreeGrafter"/>
</dbReference>
<accession>A0A346E091</accession>
<dbReference type="InterPro" id="IPR050082">
    <property type="entry name" value="RNA_methyltr_RlmE"/>
</dbReference>
<dbReference type="InterPro" id="IPR002877">
    <property type="entry name" value="RNA_MeTrfase_FtsJ_dom"/>
</dbReference>
<organism evidence="13 14">
    <name type="scientific">Candidatus Purcelliella pentastirinorum</name>
    <dbReference type="NCBI Taxonomy" id="472834"/>
    <lineage>
        <taxon>Bacteria</taxon>
        <taxon>Pseudomonadati</taxon>
        <taxon>Pseudomonadota</taxon>
        <taxon>Gammaproteobacteria</taxon>
        <taxon>Enterobacterales</taxon>
        <taxon>Enterobacteriaceae</taxon>
        <taxon>Candidatus Purcelliella</taxon>
    </lineage>
</organism>
<keyword evidence="3 13" id="KW-0808">Transferase</keyword>
<dbReference type="Pfam" id="PF01728">
    <property type="entry name" value="FtsJ"/>
    <property type="match status" value="1"/>
</dbReference>
<dbReference type="RefSeq" id="WP_115956221.1">
    <property type="nucleotide sequence ID" value="NZ_CP028374.1"/>
</dbReference>
<evidence type="ECO:0000256" key="1">
    <source>
        <dbReference type="ARBA" id="ARBA00022552"/>
    </source>
</evidence>
<evidence type="ECO:0000256" key="5">
    <source>
        <dbReference type="ARBA" id="ARBA00037569"/>
    </source>
</evidence>
<dbReference type="PANTHER" id="PTHR10920">
    <property type="entry name" value="RIBOSOMAL RNA METHYLTRANSFERASE"/>
    <property type="match status" value="1"/>
</dbReference>
<gene>
    <name evidence="13" type="ORF">C9I82_450</name>
</gene>
<evidence type="ECO:0000256" key="6">
    <source>
        <dbReference type="ARBA" id="ARBA00038861"/>
    </source>
</evidence>
<comment type="catalytic activity">
    <reaction evidence="10">
        <text>uridine(2552) in 23S rRNA + S-adenosyl-L-methionine = 2'-O-methyluridine(2552) in 23S rRNA + S-adenosyl-L-homocysteine + H(+)</text>
        <dbReference type="Rhea" id="RHEA:42720"/>
        <dbReference type="Rhea" id="RHEA-COMP:10202"/>
        <dbReference type="Rhea" id="RHEA-COMP:10203"/>
        <dbReference type="ChEBI" id="CHEBI:15378"/>
        <dbReference type="ChEBI" id="CHEBI:57856"/>
        <dbReference type="ChEBI" id="CHEBI:59789"/>
        <dbReference type="ChEBI" id="CHEBI:65315"/>
        <dbReference type="ChEBI" id="CHEBI:74478"/>
        <dbReference type="EC" id="2.1.1.166"/>
    </reaction>
</comment>